<keyword evidence="2" id="KW-1003">Cell membrane</keyword>
<dbReference type="PANTHER" id="PTHR30250">
    <property type="entry name" value="PST FAMILY PREDICTED COLANIC ACID TRANSPORTER"/>
    <property type="match status" value="1"/>
</dbReference>
<dbReference type="InterPro" id="IPR048122">
    <property type="entry name" value="WZX-like"/>
</dbReference>
<protein>
    <recommendedName>
        <fullName evidence="8">Polysaccharide biosynthesis protein C-terminal domain-containing protein</fullName>
    </recommendedName>
</protein>
<organism evidence="7">
    <name type="scientific">termite gut metagenome</name>
    <dbReference type="NCBI Taxonomy" id="433724"/>
    <lineage>
        <taxon>unclassified sequences</taxon>
        <taxon>metagenomes</taxon>
        <taxon>organismal metagenomes</taxon>
    </lineage>
</organism>
<gene>
    <name evidence="7" type="ORF">EZS27_000050</name>
</gene>
<dbReference type="EMBL" id="SNRY01000001">
    <property type="protein sequence ID" value="KAA6352598.1"/>
    <property type="molecule type" value="Genomic_DNA"/>
</dbReference>
<evidence type="ECO:0000256" key="2">
    <source>
        <dbReference type="ARBA" id="ARBA00022475"/>
    </source>
</evidence>
<dbReference type="AlphaFoldDB" id="A0A5J4T3B3"/>
<keyword evidence="5 6" id="KW-0472">Membrane</keyword>
<keyword evidence="4 6" id="KW-1133">Transmembrane helix</keyword>
<comment type="subcellular location">
    <subcellularLocation>
        <location evidence="1">Cell membrane</location>
        <topology evidence="1">Multi-pass membrane protein</topology>
    </subcellularLocation>
</comment>
<evidence type="ECO:0000256" key="3">
    <source>
        <dbReference type="ARBA" id="ARBA00022692"/>
    </source>
</evidence>
<feature type="transmembrane region" description="Helical" evidence="6">
    <location>
        <begin position="141"/>
        <end position="162"/>
    </location>
</feature>
<dbReference type="InterPro" id="IPR050833">
    <property type="entry name" value="Poly_Biosynth_Transport"/>
</dbReference>
<feature type="transmembrane region" description="Helical" evidence="6">
    <location>
        <begin position="106"/>
        <end position="126"/>
    </location>
</feature>
<evidence type="ECO:0000256" key="6">
    <source>
        <dbReference type="SAM" id="Phobius"/>
    </source>
</evidence>
<dbReference type="GO" id="GO:0005886">
    <property type="term" value="C:plasma membrane"/>
    <property type="evidence" value="ECO:0007669"/>
    <property type="project" value="UniProtKB-SubCell"/>
</dbReference>
<reference evidence="7" key="1">
    <citation type="submission" date="2019-03" db="EMBL/GenBank/DDBJ databases">
        <title>Single cell metagenomics reveals metabolic interactions within the superorganism composed of flagellate Streblomastix strix and complex community of Bacteroidetes bacteria on its surface.</title>
        <authorList>
            <person name="Treitli S.C."/>
            <person name="Kolisko M."/>
            <person name="Husnik F."/>
            <person name="Keeling P."/>
            <person name="Hampl V."/>
        </authorList>
    </citation>
    <scope>NUCLEOTIDE SEQUENCE</scope>
    <source>
        <strain evidence="7">STM</strain>
    </source>
</reference>
<evidence type="ECO:0000256" key="4">
    <source>
        <dbReference type="ARBA" id="ARBA00022989"/>
    </source>
</evidence>
<feature type="transmembrane region" description="Helical" evidence="6">
    <location>
        <begin position="38"/>
        <end position="58"/>
    </location>
</feature>
<feature type="transmembrane region" description="Helical" evidence="6">
    <location>
        <begin position="391"/>
        <end position="410"/>
    </location>
</feature>
<name>A0A5J4T3B3_9ZZZZ</name>
<feature type="transmembrane region" description="Helical" evidence="6">
    <location>
        <begin position="358"/>
        <end position="379"/>
    </location>
</feature>
<accession>A0A5J4T3B3</accession>
<keyword evidence="3 6" id="KW-0812">Transmembrane</keyword>
<evidence type="ECO:0008006" key="8">
    <source>
        <dbReference type="Google" id="ProtNLM"/>
    </source>
</evidence>
<dbReference type="NCBIfam" id="NF041503">
    <property type="entry name" value="WZX_like"/>
    <property type="match status" value="1"/>
</dbReference>
<feature type="transmembrane region" description="Helical" evidence="6">
    <location>
        <begin position="183"/>
        <end position="211"/>
    </location>
</feature>
<feature type="transmembrane region" description="Helical" evidence="6">
    <location>
        <begin position="12"/>
        <end position="32"/>
    </location>
</feature>
<comment type="caution">
    <text evidence="7">The sequence shown here is derived from an EMBL/GenBank/DDBJ whole genome shotgun (WGS) entry which is preliminary data.</text>
</comment>
<feature type="transmembrane region" description="Helical" evidence="6">
    <location>
        <begin position="321"/>
        <end position="346"/>
    </location>
</feature>
<dbReference type="PANTHER" id="PTHR30250:SF26">
    <property type="entry name" value="PSMA PROTEIN"/>
    <property type="match status" value="1"/>
</dbReference>
<feature type="transmembrane region" description="Helical" evidence="6">
    <location>
        <begin position="278"/>
        <end position="300"/>
    </location>
</feature>
<evidence type="ECO:0000313" key="7">
    <source>
        <dbReference type="EMBL" id="KAA6352598.1"/>
    </source>
</evidence>
<evidence type="ECO:0000256" key="5">
    <source>
        <dbReference type="ARBA" id="ARBA00023136"/>
    </source>
</evidence>
<sequence>MQIGRKDVLWNYAATFLQIGAALILFPFILRILSQETFAIWTIFSTIVALVSLLDFGFNPSFTRNVSYVFSGAKTLKKKGFLTVEGETSDVDYGLLKGLIGVMRFFYSRMAIILLVALITIGTYYIHTILNTYSGNPTEIYISWVILCIINSYSFYTLYYDSLLLGKGLVKRAKQIAIISQSVYLTVAIVLILSGFGLIAIVSAQALSIIIKRILSYRSIYTIDVKRNLQNAIRQSQRDILKAVYPNAVKVGLTSIGGFLVNRSAIIIGSLYLSLNVIASYGITIQIIGVISGISTIYFSTYQPKIVQYRIQNNISAIKQLYLRGCLCLYITYILGGVSLLLFGNWTLHLIGSQTPLLYRPFIVIALLILLLEANHAVAGGILSTKNEIPYFKASLFSGGGTLFLLFSFFECTNLGIWGMILAQGIAQGCYQNWKWPRAVVKELNIRKWDIYASIYNIKNQFDRNV</sequence>
<evidence type="ECO:0000256" key="1">
    <source>
        <dbReference type="ARBA" id="ARBA00004651"/>
    </source>
</evidence>
<proteinExistence type="predicted"/>